<name>A0A833QTY2_9POAL</name>
<evidence type="ECO:0000256" key="1">
    <source>
        <dbReference type="ARBA" id="ARBA00022723"/>
    </source>
</evidence>
<dbReference type="Proteomes" id="UP000623129">
    <property type="component" value="Unassembled WGS sequence"/>
</dbReference>
<dbReference type="AlphaFoldDB" id="A0A833QTY2"/>
<proteinExistence type="predicted"/>
<dbReference type="InterPro" id="IPR003656">
    <property type="entry name" value="Znf_BED"/>
</dbReference>
<dbReference type="PROSITE" id="PS50808">
    <property type="entry name" value="ZF_BED"/>
    <property type="match status" value="1"/>
</dbReference>
<evidence type="ECO:0000256" key="4">
    <source>
        <dbReference type="PROSITE-ProRule" id="PRU00027"/>
    </source>
</evidence>
<feature type="domain" description="BED-type" evidence="5">
    <location>
        <begin position="112"/>
        <end position="167"/>
    </location>
</feature>
<evidence type="ECO:0000313" key="7">
    <source>
        <dbReference type="Proteomes" id="UP000623129"/>
    </source>
</evidence>
<sequence length="195" mass="22238">MENVQRDEQSGLKFYLDENWWVVYLPEAASAPSSSRNQAEHHPTNSPITMASQHLQPTLRQTQEVHFMWKSPVEPEEPGQSAMRFLHNQPPEQSIEVHAPFMPQGSDQVTFRPRDISWKYAQRVPDGKLCRVQCNLCGKVVCNISRMKEHLAFTGKTLSCPRATDQIRQEIASYITAKKNSRGYRASLSAGRRTA</sequence>
<dbReference type="EMBL" id="SWLB01000011">
    <property type="protein sequence ID" value="KAF3332590.1"/>
    <property type="molecule type" value="Genomic_DNA"/>
</dbReference>
<protein>
    <submittedName>
        <fullName evidence="6">BED zinc finger</fullName>
    </submittedName>
</protein>
<organism evidence="6 7">
    <name type="scientific">Carex littledalei</name>
    <dbReference type="NCBI Taxonomy" id="544730"/>
    <lineage>
        <taxon>Eukaryota</taxon>
        <taxon>Viridiplantae</taxon>
        <taxon>Streptophyta</taxon>
        <taxon>Embryophyta</taxon>
        <taxon>Tracheophyta</taxon>
        <taxon>Spermatophyta</taxon>
        <taxon>Magnoliopsida</taxon>
        <taxon>Liliopsida</taxon>
        <taxon>Poales</taxon>
        <taxon>Cyperaceae</taxon>
        <taxon>Cyperoideae</taxon>
        <taxon>Cariceae</taxon>
        <taxon>Carex</taxon>
        <taxon>Carex subgen. Euthyceras</taxon>
    </lineage>
</organism>
<keyword evidence="7" id="KW-1185">Reference proteome</keyword>
<evidence type="ECO:0000259" key="5">
    <source>
        <dbReference type="PROSITE" id="PS50808"/>
    </source>
</evidence>
<dbReference type="GO" id="GO:0003677">
    <property type="term" value="F:DNA binding"/>
    <property type="evidence" value="ECO:0007669"/>
    <property type="project" value="InterPro"/>
</dbReference>
<keyword evidence="1" id="KW-0479">Metal-binding</keyword>
<dbReference type="GO" id="GO:0008270">
    <property type="term" value="F:zinc ion binding"/>
    <property type="evidence" value="ECO:0007669"/>
    <property type="project" value="UniProtKB-KW"/>
</dbReference>
<keyword evidence="3" id="KW-0862">Zinc</keyword>
<evidence type="ECO:0000256" key="3">
    <source>
        <dbReference type="ARBA" id="ARBA00022833"/>
    </source>
</evidence>
<reference evidence="6" key="1">
    <citation type="submission" date="2020-01" db="EMBL/GenBank/DDBJ databases">
        <title>Genome sequence of Kobresia littledalei, the first chromosome-level genome in the family Cyperaceae.</title>
        <authorList>
            <person name="Qu G."/>
        </authorList>
    </citation>
    <scope>NUCLEOTIDE SEQUENCE</scope>
    <source>
        <strain evidence="6">C.B.Clarke</strain>
        <tissue evidence="6">Leaf</tissue>
    </source>
</reference>
<comment type="caution">
    <text evidence="6">The sequence shown here is derived from an EMBL/GenBank/DDBJ whole genome shotgun (WGS) entry which is preliminary data.</text>
</comment>
<evidence type="ECO:0000256" key="2">
    <source>
        <dbReference type="ARBA" id="ARBA00022771"/>
    </source>
</evidence>
<accession>A0A833QTY2</accession>
<keyword evidence="2 4" id="KW-0863">Zinc-finger</keyword>
<gene>
    <name evidence="6" type="ORF">FCM35_KLT02167</name>
</gene>
<evidence type="ECO:0000313" key="6">
    <source>
        <dbReference type="EMBL" id="KAF3332590.1"/>
    </source>
</evidence>